<protein>
    <submittedName>
        <fullName evidence="1">Uncharacterized protein</fullName>
    </submittedName>
</protein>
<comment type="caution">
    <text evidence="1">The sequence shown here is derived from an EMBL/GenBank/DDBJ whole genome shotgun (WGS) entry which is preliminary data.</text>
</comment>
<gene>
    <name evidence="1" type="ORF">O0I10_006255</name>
</gene>
<dbReference type="EMBL" id="JARTCD010000027">
    <property type="protein sequence ID" value="KAJ8657984.1"/>
    <property type="molecule type" value="Genomic_DNA"/>
</dbReference>
<dbReference type="Proteomes" id="UP001234581">
    <property type="component" value="Unassembled WGS sequence"/>
</dbReference>
<organism evidence="1 2">
    <name type="scientific">Lichtheimia ornata</name>
    <dbReference type="NCBI Taxonomy" id="688661"/>
    <lineage>
        <taxon>Eukaryota</taxon>
        <taxon>Fungi</taxon>
        <taxon>Fungi incertae sedis</taxon>
        <taxon>Mucoromycota</taxon>
        <taxon>Mucoromycotina</taxon>
        <taxon>Mucoromycetes</taxon>
        <taxon>Mucorales</taxon>
        <taxon>Lichtheimiaceae</taxon>
        <taxon>Lichtheimia</taxon>
    </lineage>
</organism>
<dbReference type="AlphaFoldDB" id="A0AAD7V279"/>
<evidence type="ECO:0000313" key="1">
    <source>
        <dbReference type="EMBL" id="KAJ8657984.1"/>
    </source>
</evidence>
<dbReference type="GeneID" id="83213666"/>
<keyword evidence="2" id="KW-1185">Reference proteome</keyword>
<evidence type="ECO:0000313" key="2">
    <source>
        <dbReference type="Proteomes" id="UP001234581"/>
    </source>
</evidence>
<reference evidence="1 2" key="1">
    <citation type="submission" date="2023-03" db="EMBL/GenBank/DDBJ databases">
        <title>Genome sequence of Lichtheimia ornata CBS 291.66.</title>
        <authorList>
            <person name="Mohabir J.T."/>
            <person name="Shea T.P."/>
            <person name="Kurbessoian T."/>
            <person name="Berby B."/>
            <person name="Fontaine J."/>
            <person name="Livny J."/>
            <person name="Gnirke A."/>
            <person name="Stajich J.E."/>
            <person name="Cuomo C.A."/>
        </authorList>
    </citation>
    <scope>NUCLEOTIDE SEQUENCE [LARGE SCALE GENOMIC DNA]</scope>
    <source>
        <strain evidence="1">CBS 291.66</strain>
    </source>
</reference>
<proteinExistence type="predicted"/>
<sequence>MDLHAHNAKLMSQHSPRTTLGWSCGLNVSSRQGYENATLQHAKLDGKHLCSRYIDSISNLIMGTLFAKLMYERSTTSMPVWCHQALLHHQVIRITDSLLDLCLATYSSYQRIALYQQQARVVHLCVASYVFGSRMTLAIKYHAEFKSGWTFAFVWILLHKLFYGSTGTHGYGYTTYSWVIKEPYNGVSSTLIEADGYRVACHNQGIRGGSHEQSATGAISFSVSASLSHHLVIHVMRNVIHAFIFRVATRTCGLLSIGNMHVAITFGVASRSLDYHVSLAIKYQQVIGAIANVRRFIISSVSSCLAKWTIAKDWERVNMDTFATICISLHVGYSPTYVSSCA</sequence>
<accession>A0AAD7V279</accession>
<name>A0AAD7V279_9FUNG</name>
<dbReference type="RefSeq" id="XP_058342897.1">
    <property type="nucleotide sequence ID" value="XM_058486285.1"/>
</dbReference>